<feature type="compositionally biased region" description="Polar residues" evidence="1">
    <location>
        <begin position="124"/>
        <end position="136"/>
    </location>
</feature>
<dbReference type="EMBL" id="KY984068">
    <property type="protein sequence ID" value="ARW58815.1"/>
    <property type="molecule type" value="Genomic_DNA"/>
</dbReference>
<feature type="compositionally biased region" description="Low complexity" evidence="1">
    <location>
        <begin position="167"/>
        <end position="176"/>
    </location>
</feature>
<keyword evidence="3" id="KW-1185">Reference proteome</keyword>
<protein>
    <submittedName>
        <fullName evidence="2">Uncharacterized protein</fullName>
    </submittedName>
</protein>
<organism evidence="2 3">
    <name type="scientific">Erwinia phage vB_EamM_Y3</name>
    <dbReference type="NCBI Taxonomy" id="1983553"/>
    <lineage>
        <taxon>Viruses</taxon>
        <taxon>Duplodnaviria</taxon>
        <taxon>Heunggongvirae</taxon>
        <taxon>Uroviricota</taxon>
        <taxon>Caudoviricetes</taxon>
        <taxon>Sasquatchvirus</taxon>
        <taxon>Sasquatchvirus Y3</taxon>
    </lineage>
</organism>
<feature type="region of interest" description="Disordered" evidence="1">
    <location>
        <begin position="124"/>
        <end position="182"/>
    </location>
</feature>
<proteinExistence type="predicted"/>
<sequence length="182" mass="20628">MLSTFYQKIQIIMTLLGLYDGQCDGVWGPKCIEAKRKWEMLDEFEPAVPSNGLPFNGRGKLPKGMHYAYKGLDIIWANWDEERAQAILKEKGALLTCDHVHAHVFGDKPVEEQKAPEHVAVASTVSQQPLQAQVLDTSKIEAEAEPELEDEPEEDEEIDDGADDTQNQNRNNHNSNWTKKRK</sequence>
<feature type="compositionally biased region" description="Acidic residues" evidence="1">
    <location>
        <begin position="143"/>
        <end position="163"/>
    </location>
</feature>
<gene>
    <name evidence="2" type="ORF">Y3_175</name>
</gene>
<evidence type="ECO:0000313" key="3">
    <source>
        <dbReference type="Proteomes" id="UP000240568"/>
    </source>
</evidence>
<name>A0A2H4IB83_9CAUD</name>
<dbReference type="Proteomes" id="UP000240568">
    <property type="component" value="Segment"/>
</dbReference>
<accession>A0A2H4IB83</accession>
<reference evidence="2 3" key="1">
    <citation type="submission" date="2017-04" db="EMBL/GenBank/DDBJ databases">
        <authorList>
            <person name="Afonso C.L."/>
            <person name="Miller P.J."/>
            <person name="Scott M.A."/>
            <person name="Spackman E."/>
            <person name="Goraichik I."/>
            <person name="Dimitrov K.M."/>
            <person name="Suarez D.L."/>
            <person name="Swayne D.E."/>
        </authorList>
    </citation>
    <scope>NUCLEOTIDE SEQUENCE [LARGE SCALE GENOMIC DNA]</scope>
</reference>
<evidence type="ECO:0000313" key="2">
    <source>
        <dbReference type="EMBL" id="ARW58815.1"/>
    </source>
</evidence>
<evidence type="ECO:0000256" key="1">
    <source>
        <dbReference type="SAM" id="MobiDB-lite"/>
    </source>
</evidence>